<name>A0A9P7DIH0_9AGAM</name>
<feature type="region of interest" description="Disordered" evidence="1">
    <location>
        <begin position="348"/>
        <end position="369"/>
    </location>
</feature>
<keyword evidence="4" id="KW-1185">Reference proteome</keyword>
<dbReference type="EMBL" id="JABBWG010000009">
    <property type="protein sequence ID" value="KAG1819554.1"/>
    <property type="molecule type" value="Genomic_DNA"/>
</dbReference>
<dbReference type="RefSeq" id="XP_041195089.1">
    <property type="nucleotide sequence ID" value="XM_041339761.1"/>
</dbReference>
<dbReference type="GeneID" id="64633777"/>
<evidence type="ECO:0000313" key="4">
    <source>
        <dbReference type="Proteomes" id="UP000807769"/>
    </source>
</evidence>
<protein>
    <submittedName>
        <fullName evidence="2">Uncharacterized protein</fullName>
    </submittedName>
</protein>
<evidence type="ECO:0000256" key="1">
    <source>
        <dbReference type="SAM" id="MobiDB-lite"/>
    </source>
</evidence>
<accession>A0A9P7DIH0</accession>
<organism evidence="2 4">
    <name type="scientific">Suillus subaureus</name>
    <dbReference type="NCBI Taxonomy" id="48587"/>
    <lineage>
        <taxon>Eukaryota</taxon>
        <taxon>Fungi</taxon>
        <taxon>Dikarya</taxon>
        <taxon>Basidiomycota</taxon>
        <taxon>Agaricomycotina</taxon>
        <taxon>Agaricomycetes</taxon>
        <taxon>Agaricomycetidae</taxon>
        <taxon>Boletales</taxon>
        <taxon>Suillineae</taxon>
        <taxon>Suillaceae</taxon>
        <taxon>Suillus</taxon>
    </lineage>
</organism>
<comment type="caution">
    <text evidence="2">The sequence shown here is derived from an EMBL/GenBank/DDBJ whole genome shotgun (WGS) entry which is preliminary data.</text>
</comment>
<gene>
    <name evidence="3" type="ORF">BJ212DRAFT_1478785</name>
    <name evidence="2" type="ORF">BJ212DRAFT_1489618</name>
</gene>
<proteinExistence type="predicted"/>
<dbReference type="AlphaFoldDB" id="A0A9P7DIH0"/>
<reference evidence="2" key="1">
    <citation type="journal article" date="2020" name="New Phytol.">
        <title>Comparative genomics reveals dynamic genome evolution in host specialist ectomycorrhizal fungi.</title>
        <authorList>
            <person name="Lofgren L.A."/>
            <person name="Nguyen N.H."/>
            <person name="Vilgalys R."/>
            <person name="Ruytinx J."/>
            <person name="Liao H.L."/>
            <person name="Branco S."/>
            <person name="Kuo A."/>
            <person name="LaButti K."/>
            <person name="Lipzen A."/>
            <person name="Andreopoulos W."/>
            <person name="Pangilinan J."/>
            <person name="Riley R."/>
            <person name="Hundley H."/>
            <person name="Na H."/>
            <person name="Barry K."/>
            <person name="Grigoriev I.V."/>
            <person name="Stajich J.E."/>
            <person name="Kennedy P.G."/>
        </authorList>
    </citation>
    <scope>NUCLEOTIDE SEQUENCE</scope>
    <source>
        <strain evidence="2">MN1</strain>
    </source>
</reference>
<dbReference type="OrthoDB" id="2677812at2759"/>
<dbReference type="Proteomes" id="UP000807769">
    <property type="component" value="Unassembled WGS sequence"/>
</dbReference>
<dbReference type="EMBL" id="JABBWG010000301">
    <property type="protein sequence ID" value="KAG1795833.1"/>
    <property type="molecule type" value="Genomic_DNA"/>
</dbReference>
<evidence type="ECO:0000313" key="2">
    <source>
        <dbReference type="EMBL" id="KAG1795833.1"/>
    </source>
</evidence>
<sequence length="369" mass="40638">MASLVVPYDMESSTRLKARTYYAPAYQLFDEPEVPYDHISTTHQTTTASVVLDDVLSPISIPSLDNVPPPISTISLDNVLSHLSTLPPQHTLYTHTIDALPGPSQLSELRSTHALDDRPIDDLIRGVLDLSLDDVPTQLLTLGPHHALHGHSVDALPNNIKVLALDDSLAINILLNNTDARALDDNHAIDAPLQRSEAHTLGFDASQSSKLQLQHMLHDNTNDTLLHDAGAFSLDDGLSQSSELQLQSTLDDTINMLQQKMDALSLDDDPYFLHDDDANTLLRNTEPLTHDSRSQSSEFRLQHTLHDHAINTVFRNVEPITQRQSLAVAKFQPQHILLATELRTTSTNDVDASNISPVSESPTTNPDDT</sequence>
<evidence type="ECO:0000313" key="3">
    <source>
        <dbReference type="EMBL" id="KAG1819554.1"/>
    </source>
</evidence>